<feature type="signal peptide" evidence="1">
    <location>
        <begin position="1"/>
        <end position="19"/>
    </location>
</feature>
<proteinExistence type="predicted"/>
<keyword evidence="3" id="KW-0378">Hydrolase</keyword>
<dbReference type="Pfam" id="PF07969">
    <property type="entry name" value="Amidohydro_3"/>
    <property type="match status" value="1"/>
</dbReference>
<gene>
    <name evidence="3" type="ORF">H7F53_04675</name>
</gene>
<dbReference type="PANTHER" id="PTHR22642">
    <property type="entry name" value="IMIDAZOLONEPROPIONASE"/>
    <property type="match status" value="1"/>
</dbReference>
<reference evidence="3 4" key="1">
    <citation type="submission" date="2020-08" db="EMBL/GenBank/DDBJ databases">
        <title>The genome sequence of type strain Novosphingobium piscinae KCTC 42194.</title>
        <authorList>
            <person name="Liu Y."/>
        </authorList>
    </citation>
    <scope>NUCLEOTIDE SEQUENCE [LARGE SCALE GENOMIC DNA]</scope>
    <source>
        <strain evidence="3 4">KCTC 42194</strain>
    </source>
</reference>
<dbReference type="Proteomes" id="UP000551327">
    <property type="component" value="Unassembled WGS sequence"/>
</dbReference>
<dbReference type="EMBL" id="JACLAX010000003">
    <property type="protein sequence ID" value="MBC2668436.1"/>
    <property type="molecule type" value="Genomic_DNA"/>
</dbReference>
<keyword evidence="1" id="KW-0732">Signal</keyword>
<organism evidence="3 4">
    <name type="scientific">Novosphingobium piscinae</name>
    <dbReference type="NCBI Taxonomy" id="1507448"/>
    <lineage>
        <taxon>Bacteria</taxon>
        <taxon>Pseudomonadati</taxon>
        <taxon>Pseudomonadota</taxon>
        <taxon>Alphaproteobacteria</taxon>
        <taxon>Sphingomonadales</taxon>
        <taxon>Sphingomonadaceae</taxon>
        <taxon>Novosphingobium</taxon>
    </lineage>
</organism>
<dbReference type="SUPFAM" id="SSF51338">
    <property type="entry name" value="Composite domain of metallo-dependent hydrolases"/>
    <property type="match status" value="1"/>
</dbReference>
<dbReference type="Gene3D" id="2.30.40.10">
    <property type="entry name" value="Urease, subunit C, domain 1"/>
    <property type="match status" value="1"/>
</dbReference>
<feature type="domain" description="Amidohydrolase 3" evidence="2">
    <location>
        <begin position="72"/>
        <end position="588"/>
    </location>
</feature>
<comment type="caution">
    <text evidence="3">The sequence shown here is derived from an EMBL/GenBank/DDBJ whole genome shotgun (WGS) entry which is preliminary data.</text>
</comment>
<sequence>MLKSVIAGLALLSSGSALAEAVAAADAVFLSGKVLTFDRQDRTAEAVAVRDGRIVYVGTNAAAKAMAGAQTRVIDLKGRVLMPGFVDGHVHPLGGGAQLQLCNLEYLPLTTEQFLARIQACLDREPNAPATEPLSVVGWYRQYMQPAGTDPNRDVLDRLRTSRPVVVTNRDGHSTLVNSRALELAGIDNATPNPPGGSITRDATGRATGILEDAAARLVTAKSGTGGVEAATVADGRAALKALAQAGVTSILDAYMTEPGLKVYQELARRGELTLRVHAAIGASPRKGETAEQVVARVRDLRDRYDTPATGPVPALRVHTAKLVMDGVIQAPAQTAGLIEPYWKNHGDHDHPNWGPGDRYGPIYLEPQQLTDITVGLARVGIEPHVHAIGDRAVKVTLDAFEAVRKVVPDDRIRPAVAHAELVAPADYARFKTLNAVPVMSYQWSIPAPNSVTGAKNYLGPERFERMEPFDKLDAAGARVVYGSDWPVDRMDYWLALKAGVTRAGGRNAVPEFRGRLNAADGLARKTALRSITIDGAWALHAEREVGSIEPGKLADLIVLERDFLTMPEEELAENRVLLTMVGGKIVHQTEGLGQ</sequence>
<evidence type="ECO:0000256" key="1">
    <source>
        <dbReference type="SAM" id="SignalP"/>
    </source>
</evidence>
<protein>
    <submittedName>
        <fullName evidence="3">Amidohydrolase</fullName>
    </submittedName>
</protein>
<dbReference type="SUPFAM" id="SSF51556">
    <property type="entry name" value="Metallo-dependent hydrolases"/>
    <property type="match status" value="1"/>
</dbReference>
<dbReference type="PANTHER" id="PTHR22642:SF2">
    <property type="entry name" value="PROTEIN LONG AFTER FAR-RED 3"/>
    <property type="match status" value="1"/>
</dbReference>
<dbReference type="AlphaFoldDB" id="A0A7X1FWT5"/>
<accession>A0A7X1FWT5</accession>
<dbReference type="GO" id="GO:0016810">
    <property type="term" value="F:hydrolase activity, acting on carbon-nitrogen (but not peptide) bonds"/>
    <property type="evidence" value="ECO:0007669"/>
    <property type="project" value="InterPro"/>
</dbReference>
<dbReference type="InterPro" id="IPR033932">
    <property type="entry name" value="YtcJ-like"/>
</dbReference>
<feature type="chain" id="PRO_5031323081" evidence="1">
    <location>
        <begin position="20"/>
        <end position="595"/>
    </location>
</feature>
<evidence type="ECO:0000313" key="3">
    <source>
        <dbReference type="EMBL" id="MBC2668436.1"/>
    </source>
</evidence>
<dbReference type="Gene3D" id="3.10.310.70">
    <property type="match status" value="1"/>
</dbReference>
<dbReference type="InterPro" id="IPR013108">
    <property type="entry name" value="Amidohydro_3"/>
</dbReference>
<evidence type="ECO:0000313" key="4">
    <source>
        <dbReference type="Proteomes" id="UP000551327"/>
    </source>
</evidence>
<name>A0A7X1FWT5_9SPHN</name>
<dbReference type="Gene3D" id="3.20.20.140">
    <property type="entry name" value="Metal-dependent hydrolases"/>
    <property type="match status" value="1"/>
</dbReference>
<dbReference type="CDD" id="cd01300">
    <property type="entry name" value="YtcJ_like"/>
    <property type="match status" value="1"/>
</dbReference>
<dbReference type="InterPro" id="IPR032466">
    <property type="entry name" value="Metal_Hydrolase"/>
</dbReference>
<keyword evidence="4" id="KW-1185">Reference proteome</keyword>
<evidence type="ECO:0000259" key="2">
    <source>
        <dbReference type="Pfam" id="PF07969"/>
    </source>
</evidence>
<dbReference type="InterPro" id="IPR011059">
    <property type="entry name" value="Metal-dep_hydrolase_composite"/>
</dbReference>